<dbReference type="InterPro" id="IPR028082">
    <property type="entry name" value="Peripla_BP_I"/>
</dbReference>
<dbReference type="PROSITE" id="PS50011">
    <property type="entry name" value="PROTEIN_KINASE_DOM"/>
    <property type="match status" value="1"/>
</dbReference>
<dbReference type="GO" id="GO:0005886">
    <property type="term" value="C:plasma membrane"/>
    <property type="evidence" value="ECO:0007669"/>
    <property type="project" value="TreeGrafter"/>
</dbReference>
<dbReference type="GO" id="GO:0007168">
    <property type="term" value="P:receptor guanylyl cyclase signaling pathway"/>
    <property type="evidence" value="ECO:0007669"/>
    <property type="project" value="TreeGrafter"/>
</dbReference>
<evidence type="ECO:0000256" key="3">
    <source>
        <dbReference type="ARBA" id="ARBA00012202"/>
    </source>
</evidence>
<feature type="domain" description="Guanylate cyclase" evidence="18">
    <location>
        <begin position="709"/>
        <end position="839"/>
    </location>
</feature>
<name>A0A9P0CQD8_9CUCU</name>
<comment type="catalytic activity">
    <reaction evidence="1 15">
        <text>GTP = 3',5'-cyclic GMP + diphosphate</text>
        <dbReference type="Rhea" id="RHEA:13665"/>
        <dbReference type="ChEBI" id="CHEBI:33019"/>
        <dbReference type="ChEBI" id="CHEBI:37565"/>
        <dbReference type="ChEBI" id="CHEBI:57746"/>
        <dbReference type="EC" id="4.6.1.2"/>
    </reaction>
</comment>
<evidence type="ECO:0000313" key="20">
    <source>
        <dbReference type="Proteomes" id="UP001153636"/>
    </source>
</evidence>
<dbReference type="InterPro" id="IPR029787">
    <property type="entry name" value="Nucleotide_cyclase"/>
</dbReference>
<dbReference type="EMBL" id="OV651826">
    <property type="protein sequence ID" value="CAH1103224.1"/>
    <property type="molecule type" value="Genomic_DNA"/>
</dbReference>
<dbReference type="CDD" id="cd07302">
    <property type="entry name" value="CHD"/>
    <property type="match status" value="1"/>
</dbReference>
<keyword evidence="9 16" id="KW-0472">Membrane</keyword>
<dbReference type="SUPFAM" id="SSF56112">
    <property type="entry name" value="Protein kinase-like (PK-like)"/>
    <property type="match status" value="1"/>
</dbReference>
<keyword evidence="13 15" id="KW-0141">cGMP biosynthesis</keyword>
<evidence type="ECO:0000256" key="15">
    <source>
        <dbReference type="RuleBase" id="RU003431"/>
    </source>
</evidence>
<keyword evidence="4 16" id="KW-0812">Transmembrane</keyword>
<dbReference type="InterPro" id="IPR050401">
    <property type="entry name" value="Cyclic_nucleotide_synthase"/>
</dbReference>
<dbReference type="Pfam" id="PF00211">
    <property type="entry name" value="Guanylate_cyc"/>
    <property type="match status" value="1"/>
</dbReference>
<dbReference type="PROSITE" id="PS50125">
    <property type="entry name" value="GUANYLATE_CYCLASE_2"/>
    <property type="match status" value="1"/>
</dbReference>
<dbReference type="InterPro" id="IPR018297">
    <property type="entry name" value="A/G_cyclase_CS"/>
</dbReference>
<dbReference type="Gene3D" id="3.40.50.2300">
    <property type="match status" value="1"/>
</dbReference>
<keyword evidence="12 14" id="KW-0456">Lyase</keyword>
<keyword evidence="5" id="KW-0732">Signal</keyword>
<dbReference type="InterPro" id="IPR011009">
    <property type="entry name" value="Kinase-like_dom_sf"/>
</dbReference>
<dbReference type="EC" id="4.6.1.2" evidence="3 15"/>
<keyword evidence="10" id="KW-0675">Receptor</keyword>
<sequence length="956" mass="108179">MKSKADGKLPNNTVVEYIPFDDNCTQGKASGDIVRANKMMCPNVVIGPSCDYCVATVGRTAKYINTPVLTPTGLSFDFTEPKTQFDHEMYLMVNPGKADFRTFSEFIHLIIYSAAIPSQPWILPNDTDENNDYAKIGYQAVYTLLPLAETDFEAVSNQDQMGSMWLDGVHDGWLMYIQALYEYTGHFNSSITKVFACEIVYQMMGRNFTDKYDKPFQMNCNGIRTRDVAFVHMNAKGEYQVMATYSTRDKQVHDWNVTWTLGEPKDIPKCGFDLSKCPTYDVVKILVVTLIVVIILGMLVVAVILYRQFKIRHEIEARVWKVNYEDIVFPPTKPRASYSSFSQRLDEDGFSLIGDRQIFATTGVFNGNTVAVKFLRDYKIELNRDNLYELKAMKDLSHDNLVKFYGACLDIPNCLLNEYCSRGSLQDTLENEKLKLDRMFRISLIMDLARGMHYLHRSSIKYHGALKSPNCLVDARFKLKIADFGLHFLRIYTNTNEDEDTHQYWQRQLWTAPELLNVKLAAPVKSSQNSELLNMKNIVIEGTQKGDVYSFGIILHEIMLRKGVFYLGEENEKSAKEIVEAVKRGPDDSNKPFRPLDGPEFLSEDDEVANLMRKCWAEDSLDRPDFATLKNKLHQLNKKESGGNLLDNLLAHMEQYANNLETLVEERTNDYLEEKKKCEQVLYQLLPKSVAEQLIRGEPVNAETFDSVTIYFSDIVGFTELSAQSTPLEVVDLLNDLYTCFDSIVGGFDVYKVETIGDAYMVVSGLPKRNGNSHAREIARMSLALLNDVRKFQIRHMPTEPLRLRIGLHTGPCVAGVVGLKMPRYCLFGDTVNTASRMESNGESLRIHVSSATRDILEEFGTFELEPRGLIEIKGKGKMATYWLTRERIPKVTTQAGSAPTLENKLTKLPSTPIPSNVRRGMANKALNSSDNFFTGGEEAGVPLLAITPSSDDSNA</sequence>
<dbReference type="Pfam" id="PF07714">
    <property type="entry name" value="PK_Tyr_Ser-Thr"/>
    <property type="match status" value="1"/>
</dbReference>
<comment type="similarity">
    <text evidence="14">Belongs to the adenylyl cyclase class-4/guanylyl cyclase family.</text>
</comment>
<dbReference type="Gene3D" id="1.10.510.10">
    <property type="entry name" value="Transferase(Phosphotransferase) domain 1"/>
    <property type="match status" value="1"/>
</dbReference>
<evidence type="ECO:0000256" key="10">
    <source>
        <dbReference type="ARBA" id="ARBA00023170"/>
    </source>
</evidence>
<keyword evidence="11" id="KW-0325">Glycoprotein</keyword>
<feature type="transmembrane region" description="Helical" evidence="16">
    <location>
        <begin position="285"/>
        <end position="306"/>
    </location>
</feature>
<dbReference type="AlphaFoldDB" id="A0A9P0CQD8"/>
<evidence type="ECO:0000256" key="2">
    <source>
        <dbReference type="ARBA" id="ARBA00004479"/>
    </source>
</evidence>
<evidence type="ECO:0000256" key="5">
    <source>
        <dbReference type="ARBA" id="ARBA00022729"/>
    </source>
</evidence>
<dbReference type="GO" id="GO:0005525">
    <property type="term" value="F:GTP binding"/>
    <property type="evidence" value="ECO:0007669"/>
    <property type="project" value="UniProtKB-KW"/>
</dbReference>
<evidence type="ECO:0000256" key="16">
    <source>
        <dbReference type="SAM" id="Phobius"/>
    </source>
</evidence>
<comment type="subcellular location">
    <subcellularLocation>
        <location evidence="2">Membrane</location>
        <topology evidence="2">Single-pass type I membrane protein</topology>
    </subcellularLocation>
</comment>
<dbReference type="OrthoDB" id="1890790at2759"/>
<evidence type="ECO:0000256" key="1">
    <source>
        <dbReference type="ARBA" id="ARBA00001436"/>
    </source>
</evidence>
<dbReference type="Gene3D" id="3.30.70.1230">
    <property type="entry name" value="Nucleotide cyclase"/>
    <property type="match status" value="1"/>
</dbReference>
<evidence type="ECO:0000256" key="12">
    <source>
        <dbReference type="ARBA" id="ARBA00023239"/>
    </source>
</evidence>
<dbReference type="Proteomes" id="UP001153636">
    <property type="component" value="Chromosome 14"/>
</dbReference>
<dbReference type="GO" id="GO:0035556">
    <property type="term" value="P:intracellular signal transduction"/>
    <property type="evidence" value="ECO:0007669"/>
    <property type="project" value="InterPro"/>
</dbReference>
<reference evidence="19" key="1">
    <citation type="submission" date="2022-01" db="EMBL/GenBank/DDBJ databases">
        <authorList>
            <person name="King R."/>
        </authorList>
    </citation>
    <scope>NUCLEOTIDE SEQUENCE</scope>
</reference>
<dbReference type="SUPFAM" id="SSF55073">
    <property type="entry name" value="Nucleotide cyclase"/>
    <property type="match status" value="1"/>
</dbReference>
<dbReference type="GO" id="GO:0001653">
    <property type="term" value="F:peptide receptor activity"/>
    <property type="evidence" value="ECO:0007669"/>
    <property type="project" value="TreeGrafter"/>
</dbReference>
<protein>
    <recommendedName>
        <fullName evidence="3 15">Guanylate cyclase</fullName>
        <ecNumber evidence="3 15">4.6.1.2</ecNumber>
    </recommendedName>
</protein>
<evidence type="ECO:0000256" key="9">
    <source>
        <dbReference type="ARBA" id="ARBA00023136"/>
    </source>
</evidence>
<dbReference type="GO" id="GO:0004016">
    <property type="term" value="F:adenylate cyclase activity"/>
    <property type="evidence" value="ECO:0007669"/>
    <property type="project" value="TreeGrafter"/>
</dbReference>
<evidence type="ECO:0000256" key="11">
    <source>
        <dbReference type="ARBA" id="ARBA00023180"/>
    </source>
</evidence>
<feature type="domain" description="Protein kinase" evidence="17">
    <location>
        <begin position="339"/>
        <end position="637"/>
    </location>
</feature>
<dbReference type="PANTHER" id="PTHR11920">
    <property type="entry name" value="GUANYLYL CYCLASE"/>
    <property type="match status" value="1"/>
</dbReference>
<dbReference type="InterPro" id="IPR001054">
    <property type="entry name" value="A/G_cyclase"/>
</dbReference>
<evidence type="ECO:0000256" key="8">
    <source>
        <dbReference type="ARBA" id="ARBA00023134"/>
    </source>
</evidence>
<evidence type="ECO:0000259" key="17">
    <source>
        <dbReference type="PROSITE" id="PS50011"/>
    </source>
</evidence>
<evidence type="ECO:0000256" key="13">
    <source>
        <dbReference type="ARBA" id="ARBA00023293"/>
    </source>
</evidence>
<organism evidence="19 20">
    <name type="scientific">Psylliodes chrysocephalus</name>
    <dbReference type="NCBI Taxonomy" id="3402493"/>
    <lineage>
        <taxon>Eukaryota</taxon>
        <taxon>Metazoa</taxon>
        <taxon>Ecdysozoa</taxon>
        <taxon>Arthropoda</taxon>
        <taxon>Hexapoda</taxon>
        <taxon>Insecta</taxon>
        <taxon>Pterygota</taxon>
        <taxon>Neoptera</taxon>
        <taxon>Endopterygota</taxon>
        <taxon>Coleoptera</taxon>
        <taxon>Polyphaga</taxon>
        <taxon>Cucujiformia</taxon>
        <taxon>Chrysomeloidea</taxon>
        <taxon>Chrysomelidae</taxon>
        <taxon>Galerucinae</taxon>
        <taxon>Alticini</taxon>
        <taxon>Psylliodes</taxon>
    </lineage>
</organism>
<dbReference type="SUPFAM" id="SSF53822">
    <property type="entry name" value="Periplasmic binding protein-like I"/>
    <property type="match status" value="1"/>
</dbReference>
<keyword evidence="7 16" id="KW-1133">Transmembrane helix</keyword>
<dbReference type="FunFam" id="3.30.70.1230:FF:000004">
    <property type="entry name" value="Guanylate cyclase"/>
    <property type="match status" value="1"/>
</dbReference>
<dbReference type="GO" id="GO:0004672">
    <property type="term" value="F:protein kinase activity"/>
    <property type="evidence" value="ECO:0007669"/>
    <property type="project" value="InterPro"/>
</dbReference>
<dbReference type="PROSITE" id="PS00452">
    <property type="entry name" value="GUANYLATE_CYCLASE_1"/>
    <property type="match status" value="1"/>
</dbReference>
<proteinExistence type="inferred from homology"/>
<evidence type="ECO:0000256" key="6">
    <source>
        <dbReference type="ARBA" id="ARBA00022741"/>
    </source>
</evidence>
<keyword evidence="20" id="KW-1185">Reference proteome</keyword>
<keyword evidence="8" id="KW-0342">GTP-binding</keyword>
<evidence type="ECO:0000256" key="4">
    <source>
        <dbReference type="ARBA" id="ARBA00022692"/>
    </source>
</evidence>
<dbReference type="PANTHER" id="PTHR11920:SF494">
    <property type="entry name" value="ATRIAL NATRIURETIC PEPTIDE RECEPTOR 2"/>
    <property type="match status" value="1"/>
</dbReference>
<keyword evidence="6" id="KW-0547">Nucleotide-binding</keyword>
<evidence type="ECO:0000313" key="19">
    <source>
        <dbReference type="EMBL" id="CAH1103224.1"/>
    </source>
</evidence>
<dbReference type="InterPro" id="IPR001245">
    <property type="entry name" value="Ser-Thr/Tyr_kinase_cat_dom"/>
</dbReference>
<dbReference type="InterPro" id="IPR000719">
    <property type="entry name" value="Prot_kinase_dom"/>
</dbReference>
<gene>
    <name evidence="19" type="ORF">PSYICH_LOCUS4478</name>
</gene>
<accession>A0A9P0CQD8</accession>
<evidence type="ECO:0000256" key="14">
    <source>
        <dbReference type="RuleBase" id="RU000405"/>
    </source>
</evidence>
<dbReference type="SMART" id="SM00044">
    <property type="entry name" value="CYCc"/>
    <property type="match status" value="1"/>
</dbReference>
<dbReference type="GO" id="GO:0004383">
    <property type="term" value="F:guanylate cyclase activity"/>
    <property type="evidence" value="ECO:0007669"/>
    <property type="project" value="UniProtKB-EC"/>
</dbReference>
<evidence type="ECO:0000259" key="18">
    <source>
        <dbReference type="PROSITE" id="PS50125"/>
    </source>
</evidence>
<evidence type="ECO:0000256" key="7">
    <source>
        <dbReference type="ARBA" id="ARBA00022989"/>
    </source>
</evidence>
<dbReference type="GO" id="GO:0005524">
    <property type="term" value="F:ATP binding"/>
    <property type="evidence" value="ECO:0007669"/>
    <property type="project" value="InterPro"/>
</dbReference>